<dbReference type="Proteomes" id="UP000530234">
    <property type="component" value="Unassembled WGS sequence"/>
</dbReference>
<reference evidence="9" key="1">
    <citation type="submission" date="2019-10" db="EMBL/GenBank/DDBJ databases">
        <title>Streptomyces sp. nov., a novel actinobacterium isolated from alkaline environment.</title>
        <authorList>
            <person name="Golinska P."/>
        </authorList>
    </citation>
    <scope>NUCLEOTIDE SEQUENCE [LARGE SCALE GENOMIC DNA]</scope>
    <source>
        <strain evidence="9">DSM 42108</strain>
    </source>
</reference>
<evidence type="ECO:0000256" key="4">
    <source>
        <dbReference type="ARBA" id="ARBA00022989"/>
    </source>
</evidence>
<dbReference type="GO" id="GO:0005886">
    <property type="term" value="C:plasma membrane"/>
    <property type="evidence" value="ECO:0007669"/>
    <property type="project" value="UniProtKB-SubCell"/>
</dbReference>
<name>A0A7W3T856_9ACTN</name>
<keyword evidence="5 7" id="KW-0472">Membrane</keyword>
<comment type="caution">
    <text evidence="8">The sequence shown here is derived from an EMBL/GenBank/DDBJ whole genome shotgun (WGS) entry which is preliminary data.</text>
</comment>
<evidence type="ECO:0000313" key="8">
    <source>
        <dbReference type="EMBL" id="MBB0232684.1"/>
    </source>
</evidence>
<feature type="transmembrane region" description="Helical" evidence="7">
    <location>
        <begin position="176"/>
        <end position="197"/>
    </location>
</feature>
<organism evidence="8 9">
    <name type="scientific">Streptomyces calidiresistens</name>
    <dbReference type="NCBI Taxonomy" id="1485586"/>
    <lineage>
        <taxon>Bacteria</taxon>
        <taxon>Bacillati</taxon>
        <taxon>Actinomycetota</taxon>
        <taxon>Actinomycetes</taxon>
        <taxon>Kitasatosporales</taxon>
        <taxon>Streptomycetaceae</taxon>
        <taxon>Streptomyces</taxon>
    </lineage>
</organism>
<sequence length="303" mass="31652">MVPWRFPEVLPGVLASPGPGAAHSPIPGVHAGPPIPLPVLAAFLVGGVVLCYLLAAARLRRRGDAWPPLRDLSFAAGGAALVYAALGRAPGGPFTAHMAVHLLVGMVAPLLLVLGRPMSLLPRALPPGRLRRLPLALARSRPTGFLLLPPVAALLDVGALWLLYRTPLWSAAHAHPLAHAAVHLHVFAAGLLFAFTICQLDPVHRRHGLALRGGTLLLAGAAHSVLAKSLYAHPPPGAAVDAEDLRTGALLMYHGGDAVGVALAVVLAVRWYTAGGRVPARARRRAERRTNPRAGRAVPGEVP</sequence>
<feature type="transmembrane region" description="Helical" evidence="7">
    <location>
        <begin position="251"/>
        <end position="273"/>
    </location>
</feature>
<feature type="non-terminal residue" evidence="8">
    <location>
        <position position="303"/>
    </location>
</feature>
<evidence type="ECO:0008006" key="10">
    <source>
        <dbReference type="Google" id="ProtNLM"/>
    </source>
</evidence>
<evidence type="ECO:0000256" key="5">
    <source>
        <dbReference type="ARBA" id="ARBA00023136"/>
    </source>
</evidence>
<feature type="transmembrane region" description="Helical" evidence="7">
    <location>
        <begin position="98"/>
        <end position="121"/>
    </location>
</feature>
<evidence type="ECO:0000256" key="3">
    <source>
        <dbReference type="ARBA" id="ARBA00022692"/>
    </source>
</evidence>
<feature type="transmembrane region" description="Helical" evidence="7">
    <location>
        <begin position="209"/>
        <end position="231"/>
    </location>
</feature>
<dbReference type="AlphaFoldDB" id="A0A7W3T856"/>
<feature type="transmembrane region" description="Helical" evidence="7">
    <location>
        <begin position="69"/>
        <end position="86"/>
    </location>
</feature>
<feature type="transmembrane region" description="Helical" evidence="7">
    <location>
        <begin position="142"/>
        <end position="164"/>
    </location>
</feature>
<keyword evidence="9" id="KW-1185">Reference proteome</keyword>
<evidence type="ECO:0000256" key="6">
    <source>
        <dbReference type="SAM" id="MobiDB-lite"/>
    </source>
</evidence>
<proteinExistence type="predicted"/>
<dbReference type="Pfam" id="PF09678">
    <property type="entry name" value="Caa3_CtaG"/>
    <property type="match status" value="1"/>
</dbReference>
<gene>
    <name evidence="8" type="ORF">FOE67_25150</name>
</gene>
<keyword evidence="3 7" id="KW-0812">Transmembrane</keyword>
<protein>
    <recommendedName>
        <fullName evidence="10">Cytochrome c oxidase assembly protein</fullName>
    </recommendedName>
</protein>
<dbReference type="InterPro" id="IPR019108">
    <property type="entry name" value="Caa3_assmbl_CtaG-rel"/>
</dbReference>
<keyword evidence="4 7" id="KW-1133">Transmembrane helix</keyword>
<evidence type="ECO:0000256" key="1">
    <source>
        <dbReference type="ARBA" id="ARBA00004651"/>
    </source>
</evidence>
<feature type="region of interest" description="Disordered" evidence="6">
    <location>
        <begin position="281"/>
        <end position="303"/>
    </location>
</feature>
<accession>A0A7W3T856</accession>
<evidence type="ECO:0000256" key="7">
    <source>
        <dbReference type="SAM" id="Phobius"/>
    </source>
</evidence>
<dbReference type="EMBL" id="VKHS01001095">
    <property type="protein sequence ID" value="MBB0232684.1"/>
    <property type="molecule type" value="Genomic_DNA"/>
</dbReference>
<evidence type="ECO:0000256" key="2">
    <source>
        <dbReference type="ARBA" id="ARBA00022475"/>
    </source>
</evidence>
<feature type="transmembrane region" description="Helical" evidence="7">
    <location>
        <begin position="35"/>
        <end position="57"/>
    </location>
</feature>
<keyword evidence="2" id="KW-1003">Cell membrane</keyword>
<evidence type="ECO:0000313" key="9">
    <source>
        <dbReference type="Proteomes" id="UP000530234"/>
    </source>
</evidence>
<comment type="subcellular location">
    <subcellularLocation>
        <location evidence="1">Cell membrane</location>
        <topology evidence="1">Multi-pass membrane protein</topology>
    </subcellularLocation>
</comment>